<evidence type="ECO:0000313" key="1">
    <source>
        <dbReference type="EMBL" id="CAG6556329.1"/>
    </source>
</evidence>
<dbReference type="AlphaFoldDB" id="A0A8D8N8V9"/>
<name>A0A8D8N8V9_CULPI</name>
<sequence length="124" mass="12872">MIASFEALSLSRLLSSDGTPFWEVSSSVSAAFPLVATIGTAATTPLLSGMSFSSSGCESNATLYAHSANSTEWADHFFATAAFSSPSPFSSPAAPLLFPPSHSLFSRSCLACISSTNFKYSLAV</sequence>
<proteinExistence type="predicted"/>
<reference evidence="1" key="1">
    <citation type="submission" date="2021-05" db="EMBL/GenBank/DDBJ databases">
        <authorList>
            <person name="Alioto T."/>
            <person name="Alioto T."/>
            <person name="Gomez Garrido J."/>
        </authorList>
    </citation>
    <scope>NUCLEOTIDE SEQUENCE</scope>
</reference>
<dbReference type="EMBL" id="HBUE01255728">
    <property type="protein sequence ID" value="CAG6556329.1"/>
    <property type="molecule type" value="Transcribed_RNA"/>
</dbReference>
<dbReference type="EMBL" id="HBUE01150746">
    <property type="protein sequence ID" value="CAG6505033.1"/>
    <property type="molecule type" value="Transcribed_RNA"/>
</dbReference>
<dbReference type="EMBL" id="HBUE01083473">
    <property type="protein sequence ID" value="CAG6478596.1"/>
    <property type="molecule type" value="Transcribed_RNA"/>
</dbReference>
<organism evidence="1">
    <name type="scientific">Culex pipiens</name>
    <name type="common">House mosquito</name>
    <dbReference type="NCBI Taxonomy" id="7175"/>
    <lineage>
        <taxon>Eukaryota</taxon>
        <taxon>Metazoa</taxon>
        <taxon>Ecdysozoa</taxon>
        <taxon>Arthropoda</taxon>
        <taxon>Hexapoda</taxon>
        <taxon>Insecta</taxon>
        <taxon>Pterygota</taxon>
        <taxon>Neoptera</taxon>
        <taxon>Endopterygota</taxon>
        <taxon>Diptera</taxon>
        <taxon>Nematocera</taxon>
        <taxon>Culicoidea</taxon>
        <taxon>Culicidae</taxon>
        <taxon>Culicinae</taxon>
        <taxon>Culicini</taxon>
        <taxon>Culex</taxon>
        <taxon>Culex</taxon>
    </lineage>
</organism>
<protein>
    <submittedName>
        <fullName evidence="1">(northern house mosquito) hypothetical protein</fullName>
    </submittedName>
</protein>
<accession>A0A8D8N8V9</accession>